<dbReference type="Pfam" id="PF13181">
    <property type="entry name" value="TPR_8"/>
    <property type="match status" value="1"/>
</dbReference>
<gene>
    <name evidence="3" type="ORF">SAMN02745674_01422</name>
</gene>
<dbReference type="SUPFAM" id="SSF81901">
    <property type="entry name" value="HCP-like"/>
    <property type="match status" value="1"/>
</dbReference>
<dbReference type="Pfam" id="PF13432">
    <property type="entry name" value="TPR_16"/>
    <property type="match status" value="1"/>
</dbReference>
<proteinExistence type="predicted"/>
<reference evidence="3 4" key="1">
    <citation type="submission" date="2017-02" db="EMBL/GenBank/DDBJ databases">
        <authorList>
            <person name="Peterson S.W."/>
        </authorList>
    </citation>
    <scope>NUCLEOTIDE SEQUENCE [LARGE SCALE GENOMIC DNA]</scope>
    <source>
        <strain evidence="3 4">DSM 21749</strain>
    </source>
</reference>
<evidence type="ECO:0000313" key="3">
    <source>
        <dbReference type="EMBL" id="SJZ97191.1"/>
    </source>
</evidence>
<dbReference type="Gene3D" id="1.25.40.10">
    <property type="entry name" value="Tetratricopeptide repeat domain"/>
    <property type="match status" value="3"/>
</dbReference>
<dbReference type="OrthoDB" id="5964849at2"/>
<sequence length="396" mass="42715">MKNSANRTRMLSVAVAAVLITVMGTTAAQSDRRSRDRAKEQVADKAPAFPEATREEPDTKTSRDSARKLQNMVDLYNEQKLDEALAVSREISASDESSNYDKAVAAQMAAQVAYANEDMEAAAENFARVVELDALDNENHYTMMLNLAQLQQHLGQLEESIATFDRFFEETGSKPAEATMLKGQALLKLGRHEEAIAAMQEAIAAAEQPDPSWQALLMQAHAETGNAGEAVRMAEQVAAAKPDDKRAQLNLAAVYQQADMADKATAVLERLRESGKLDQASEYQQLYATYANIEGREQDTIAVIEEGLAKGVLKPDFNTQIALAQANYFSGNVDAGIAAYQKAAPLDSDGSTYLNLAKILLNEGRTAEAKTAAQKAKAKGLTDPQAAEAILGRAGG</sequence>
<dbReference type="Pfam" id="PF14559">
    <property type="entry name" value="TPR_19"/>
    <property type="match status" value="1"/>
</dbReference>
<dbReference type="STRING" id="1122188.SAMN02745674_01422"/>
<evidence type="ECO:0000256" key="1">
    <source>
        <dbReference type="SAM" id="MobiDB-lite"/>
    </source>
</evidence>
<dbReference type="InterPro" id="IPR019734">
    <property type="entry name" value="TPR_rpt"/>
</dbReference>
<dbReference type="AlphaFoldDB" id="A0A1T4Q0Z5"/>
<dbReference type="InterPro" id="IPR011990">
    <property type="entry name" value="TPR-like_helical_dom_sf"/>
</dbReference>
<name>A0A1T4Q0Z5_9GAMM</name>
<dbReference type="EMBL" id="FUXP01000004">
    <property type="protein sequence ID" value="SJZ97191.1"/>
    <property type="molecule type" value="Genomic_DNA"/>
</dbReference>
<protein>
    <submittedName>
        <fullName evidence="3">Tetratricopeptide repeat-containing protein</fullName>
    </submittedName>
</protein>
<dbReference type="SUPFAM" id="SSF48452">
    <property type="entry name" value="TPR-like"/>
    <property type="match status" value="1"/>
</dbReference>
<evidence type="ECO:0000256" key="2">
    <source>
        <dbReference type="SAM" id="SignalP"/>
    </source>
</evidence>
<feature type="chain" id="PRO_5012323523" evidence="2">
    <location>
        <begin position="29"/>
        <end position="396"/>
    </location>
</feature>
<dbReference type="SMART" id="SM00028">
    <property type="entry name" value="TPR"/>
    <property type="match status" value="4"/>
</dbReference>
<organism evidence="3 4">
    <name type="scientific">Lysobacter spongiicola DSM 21749</name>
    <dbReference type="NCBI Taxonomy" id="1122188"/>
    <lineage>
        <taxon>Bacteria</taxon>
        <taxon>Pseudomonadati</taxon>
        <taxon>Pseudomonadota</taxon>
        <taxon>Gammaproteobacteria</taxon>
        <taxon>Lysobacterales</taxon>
        <taxon>Lysobacteraceae</taxon>
        <taxon>Novilysobacter</taxon>
    </lineage>
</organism>
<keyword evidence="2" id="KW-0732">Signal</keyword>
<dbReference type="Proteomes" id="UP000190061">
    <property type="component" value="Unassembled WGS sequence"/>
</dbReference>
<accession>A0A1T4Q0Z5</accession>
<feature type="signal peptide" evidence="2">
    <location>
        <begin position="1"/>
        <end position="28"/>
    </location>
</feature>
<feature type="compositionally biased region" description="Basic and acidic residues" evidence="1">
    <location>
        <begin position="52"/>
        <end position="66"/>
    </location>
</feature>
<feature type="compositionally biased region" description="Basic and acidic residues" evidence="1">
    <location>
        <begin position="30"/>
        <end position="43"/>
    </location>
</feature>
<dbReference type="RefSeq" id="WP_078758024.1">
    <property type="nucleotide sequence ID" value="NZ_FUXP01000004.1"/>
</dbReference>
<evidence type="ECO:0000313" key="4">
    <source>
        <dbReference type="Proteomes" id="UP000190061"/>
    </source>
</evidence>
<keyword evidence="4" id="KW-1185">Reference proteome</keyword>
<feature type="region of interest" description="Disordered" evidence="1">
    <location>
        <begin position="26"/>
        <end position="66"/>
    </location>
</feature>